<evidence type="ECO:0000313" key="1">
    <source>
        <dbReference type="EMBL" id="BAS73940.1"/>
    </source>
</evidence>
<organism evidence="1 2">
    <name type="scientific">Oryza sativa subsp. japonica</name>
    <name type="common">Rice</name>
    <dbReference type="NCBI Taxonomy" id="39947"/>
    <lineage>
        <taxon>Eukaryota</taxon>
        <taxon>Viridiplantae</taxon>
        <taxon>Streptophyta</taxon>
        <taxon>Embryophyta</taxon>
        <taxon>Tracheophyta</taxon>
        <taxon>Spermatophyta</taxon>
        <taxon>Magnoliopsida</taxon>
        <taxon>Liliopsida</taxon>
        <taxon>Poales</taxon>
        <taxon>Poaceae</taxon>
        <taxon>BOP clade</taxon>
        <taxon>Oryzoideae</taxon>
        <taxon>Oryzeae</taxon>
        <taxon>Oryzinae</taxon>
        <taxon>Oryza</taxon>
        <taxon>Oryza sativa</taxon>
    </lineage>
</organism>
<dbReference type="Proteomes" id="UP000059680">
    <property type="component" value="Chromosome 1"/>
</dbReference>
<dbReference type="PaxDb" id="39947-A0A0P0V770"/>
<sequence length="236" mass="26416">MTNLMKASSLCFPWNSSKTIFLTCDLIHSISPAPFQNMALCSPVALLTSGFTLRCSVSTLGKHWRKLHNIWASLRVPKYTFNAKIRTLGTMVLGRVCTLMVVVPICSKCRPGSRYPSDLNPWARPILILVENFLPSVAQISLSKSRSRHGASTAARSATQEKPSCTQRRLWLTKRRRTTFWLRTTVSISRTGLLEIMDSRSRSSMSTQQRPSSSRCGKAVLHWGRPAVLGNLHTPM</sequence>
<reference evidence="2" key="1">
    <citation type="journal article" date="2005" name="Nature">
        <title>The map-based sequence of the rice genome.</title>
        <authorList>
            <consortium name="International rice genome sequencing project (IRGSP)"/>
            <person name="Matsumoto T."/>
            <person name="Wu J."/>
            <person name="Kanamori H."/>
            <person name="Katayose Y."/>
            <person name="Fujisawa M."/>
            <person name="Namiki N."/>
            <person name="Mizuno H."/>
            <person name="Yamamoto K."/>
            <person name="Antonio B.A."/>
            <person name="Baba T."/>
            <person name="Sakata K."/>
            <person name="Nagamura Y."/>
            <person name="Aoki H."/>
            <person name="Arikawa K."/>
            <person name="Arita K."/>
            <person name="Bito T."/>
            <person name="Chiden Y."/>
            <person name="Fujitsuka N."/>
            <person name="Fukunaka R."/>
            <person name="Hamada M."/>
            <person name="Harada C."/>
            <person name="Hayashi A."/>
            <person name="Hijishita S."/>
            <person name="Honda M."/>
            <person name="Hosokawa S."/>
            <person name="Ichikawa Y."/>
            <person name="Idonuma A."/>
            <person name="Iijima M."/>
            <person name="Ikeda M."/>
            <person name="Ikeno M."/>
            <person name="Ito K."/>
            <person name="Ito S."/>
            <person name="Ito T."/>
            <person name="Ito Y."/>
            <person name="Ito Y."/>
            <person name="Iwabuchi A."/>
            <person name="Kamiya K."/>
            <person name="Karasawa W."/>
            <person name="Kurita K."/>
            <person name="Katagiri S."/>
            <person name="Kikuta A."/>
            <person name="Kobayashi H."/>
            <person name="Kobayashi N."/>
            <person name="Machita K."/>
            <person name="Maehara T."/>
            <person name="Masukawa M."/>
            <person name="Mizubayashi T."/>
            <person name="Mukai Y."/>
            <person name="Nagasaki H."/>
            <person name="Nagata Y."/>
            <person name="Naito S."/>
            <person name="Nakashima M."/>
            <person name="Nakama Y."/>
            <person name="Nakamichi Y."/>
            <person name="Nakamura M."/>
            <person name="Meguro A."/>
            <person name="Negishi M."/>
            <person name="Ohta I."/>
            <person name="Ohta T."/>
            <person name="Okamoto M."/>
            <person name="Ono N."/>
            <person name="Saji S."/>
            <person name="Sakaguchi M."/>
            <person name="Sakai K."/>
            <person name="Shibata M."/>
            <person name="Shimokawa T."/>
            <person name="Song J."/>
            <person name="Takazaki Y."/>
            <person name="Terasawa K."/>
            <person name="Tsugane M."/>
            <person name="Tsuji K."/>
            <person name="Ueda S."/>
            <person name="Waki K."/>
            <person name="Yamagata H."/>
            <person name="Yamamoto M."/>
            <person name="Yamamoto S."/>
            <person name="Yamane H."/>
            <person name="Yoshiki S."/>
            <person name="Yoshihara R."/>
            <person name="Yukawa K."/>
            <person name="Zhong H."/>
            <person name="Yano M."/>
            <person name="Yuan Q."/>
            <person name="Ouyang S."/>
            <person name="Liu J."/>
            <person name="Jones K.M."/>
            <person name="Gansberger K."/>
            <person name="Moffat K."/>
            <person name="Hill J."/>
            <person name="Bera J."/>
            <person name="Fadrosh D."/>
            <person name="Jin S."/>
            <person name="Johri S."/>
            <person name="Kim M."/>
            <person name="Overton L."/>
            <person name="Reardon M."/>
            <person name="Tsitrin T."/>
            <person name="Vuong H."/>
            <person name="Weaver B."/>
            <person name="Ciecko A."/>
            <person name="Tallon L."/>
            <person name="Jackson J."/>
            <person name="Pai G."/>
            <person name="Aken S.V."/>
            <person name="Utterback T."/>
            <person name="Reidmuller S."/>
            <person name="Feldblyum T."/>
            <person name="Hsiao J."/>
            <person name="Zismann V."/>
            <person name="Iobst S."/>
            <person name="de Vazeille A.R."/>
            <person name="Buell C.R."/>
            <person name="Ying K."/>
            <person name="Li Y."/>
            <person name="Lu T."/>
            <person name="Huang Y."/>
            <person name="Zhao Q."/>
            <person name="Feng Q."/>
            <person name="Zhang L."/>
            <person name="Zhu J."/>
            <person name="Weng Q."/>
            <person name="Mu J."/>
            <person name="Lu Y."/>
            <person name="Fan D."/>
            <person name="Liu Y."/>
            <person name="Guan J."/>
            <person name="Zhang Y."/>
            <person name="Yu S."/>
            <person name="Liu X."/>
            <person name="Zhang Y."/>
            <person name="Hong G."/>
            <person name="Han B."/>
            <person name="Choisne N."/>
            <person name="Demange N."/>
            <person name="Orjeda G."/>
            <person name="Samain S."/>
            <person name="Cattolico L."/>
            <person name="Pelletier E."/>
            <person name="Couloux A."/>
            <person name="Segurens B."/>
            <person name="Wincker P."/>
            <person name="D'Hont A."/>
            <person name="Scarpelli C."/>
            <person name="Weissenbach J."/>
            <person name="Salanoubat M."/>
            <person name="Quetier F."/>
            <person name="Yu Y."/>
            <person name="Kim H.R."/>
            <person name="Rambo T."/>
            <person name="Currie J."/>
            <person name="Collura K."/>
            <person name="Luo M."/>
            <person name="Yang T."/>
            <person name="Ammiraju J.S.S."/>
            <person name="Engler F."/>
            <person name="Soderlund C."/>
            <person name="Wing R.A."/>
            <person name="Palmer L.E."/>
            <person name="de la Bastide M."/>
            <person name="Spiegel L."/>
            <person name="Nascimento L."/>
            <person name="Zutavern T."/>
            <person name="O'Shaughnessy A."/>
            <person name="Dike S."/>
            <person name="Dedhia N."/>
            <person name="Preston R."/>
            <person name="Balija V."/>
            <person name="McCombie W.R."/>
            <person name="Chow T."/>
            <person name="Chen H."/>
            <person name="Chung M."/>
            <person name="Chen C."/>
            <person name="Shaw J."/>
            <person name="Wu H."/>
            <person name="Hsiao K."/>
            <person name="Chao Y."/>
            <person name="Chu M."/>
            <person name="Cheng C."/>
            <person name="Hour A."/>
            <person name="Lee P."/>
            <person name="Lin S."/>
            <person name="Lin Y."/>
            <person name="Liou J."/>
            <person name="Liu S."/>
            <person name="Hsing Y."/>
            <person name="Raghuvanshi S."/>
            <person name="Mohanty A."/>
            <person name="Bharti A.K."/>
            <person name="Gaur A."/>
            <person name="Gupta V."/>
            <person name="Kumar D."/>
            <person name="Ravi V."/>
            <person name="Vij S."/>
            <person name="Kapur A."/>
            <person name="Khurana P."/>
            <person name="Khurana P."/>
            <person name="Khurana J.P."/>
            <person name="Tyagi A.K."/>
            <person name="Gaikwad K."/>
            <person name="Singh A."/>
            <person name="Dalal V."/>
            <person name="Srivastava S."/>
            <person name="Dixit A."/>
            <person name="Pal A.K."/>
            <person name="Ghazi I.A."/>
            <person name="Yadav M."/>
            <person name="Pandit A."/>
            <person name="Bhargava A."/>
            <person name="Sureshbabu K."/>
            <person name="Batra K."/>
            <person name="Sharma T.R."/>
            <person name="Mohapatra T."/>
            <person name="Singh N.K."/>
            <person name="Messing J."/>
            <person name="Nelson A.B."/>
            <person name="Fuks G."/>
            <person name="Kavchok S."/>
            <person name="Keizer G."/>
            <person name="Linton E."/>
            <person name="Llaca V."/>
            <person name="Song R."/>
            <person name="Tanyolac B."/>
            <person name="Young S."/>
            <person name="Ho-Il K."/>
            <person name="Hahn J.H."/>
            <person name="Sangsakoo G."/>
            <person name="Vanavichit A."/>
            <person name="de Mattos Luiz.A.T."/>
            <person name="Zimmer P.D."/>
            <person name="Malone G."/>
            <person name="Dellagostin O."/>
            <person name="de Oliveira A.C."/>
            <person name="Bevan M."/>
            <person name="Bancroft I."/>
            <person name="Minx P."/>
            <person name="Cordum H."/>
            <person name="Wilson R."/>
            <person name="Cheng Z."/>
            <person name="Jin W."/>
            <person name="Jiang J."/>
            <person name="Leong S.A."/>
            <person name="Iwama H."/>
            <person name="Gojobori T."/>
            <person name="Itoh T."/>
            <person name="Niimura Y."/>
            <person name="Fujii Y."/>
            <person name="Habara T."/>
            <person name="Sakai H."/>
            <person name="Sato Y."/>
            <person name="Wilson G."/>
            <person name="Kumar K."/>
            <person name="McCouch S."/>
            <person name="Juretic N."/>
            <person name="Hoen D."/>
            <person name="Wright S."/>
            <person name="Bruskiewich R."/>
            <person name="Bureau T."/>
            <person name="Miyao A."/>
            <person name="Hirochika H."/>
            <person name="Nishikawa T."/>
            <person name="Kadowaki K."/>
            <person name="Sugiura M."/>
            <person name="Burr B."/>
            <person name="Sasaki T."/>
        </authorList>
    </citation>
    <scope>NUCLEOTIDE SEQUENCE [LARGE SCALE GENOMIC DNA]</scope>
    <source>
        <strain evidence="2">cv. Nipponbare</strain>
    </source>
</reference>
<proteinExistence type="predicted"/>
<protein>
    <submittedName>
        <fullName evidence="1">Os01g0706332 protein</fullName>
    </submittedName>
</protein>
<evidence type="ECO:0000313" key="2">
    <source>
        <dbReference type="Proteomes" id="UP000059680"/>
    </source>
</evidence>
<reference evidence="1 2" key="3">
    <citation type="journal article" date="2013" name="Rice">
        <title>Improvement of the Oryza sativa Nipponbare reference genome using next generation sequence and optical map data.</title>
        <authorList>
            <person name="Kawahara Y."/>
            <person name="de la Bastide M."/>
            <person name="Hamilton J.P."/>
            <person name="Kanamori H."/>
            <person name="McCombie W.R."/>
            <person name="Ouyang S."/>
            <person name="Schwartz D.C."/>
            <person name="Tanaka T."/>
            <person name="Wu J."/>
            <person name="Zhou S."/>
            <person name="Childs K.L."/>
            <person name="Davidson R.M."/>
            <person name="Lin H."/>
            <person name="Quesada-Ocampo L."/>
            <person name="Vaillancourt B."/>
            <person name="Sakai H."/>
            <person name="Lee S.S."/>
            <person name="Kim J."/>
            <person name="Numa H."/>
            <person name="Itoh T."/>
            <person name="Buell C.R."/>
            <person name="Matsumoto T."/>
        </authorList>
    </citation>
    <scope>NUCLEOTIDE SEQUENCE [LARGE SCALE GENOMIC DNA]</scope>
    <source>
        <strain evidence="2">cv. Nipponbare</strain>
    </source>
</reference>
<dbReference type="EMBL" id="AP014957">
    <property type="protein sequence ID" value="BAS73940.1"/>
    <property type="molecule type" value="Genomic_DNA"/>
</dbReference>
<gene>
    <name evidence="1" type="ordered locus">Os01g0706332</name>
    <name evidence="1" type="ORF">OSNPB_010706332</name>
</gene>
<accession>A0A0P0V770</accession>
<dbReference type="AlphaFoldDB" id="A0A0P0V770"/>
<dbReference type="Gramene" id="Os01t0706332-00">
    <property type="protein sequence ID" value="Os01t0706332-00"/>
    <property type="gene ID" value="Os01g0706332"/>
</dbReference>
<reference evidence="1 2" key="2">
    <citation type="journal article" date="2013" name="Plant Cell Physiol.">
        <title>Rice Annotation Project Database (RAP-DB): an integrative and interactive database for rice genomics.</title>
        <authorList>
            <person name="Sakai H."/>
            <person name="Lee S.S."/>
            <person name="Tanaka T."/>
            <person name="Numa H."/>
            <person name="Kim J."/>
            <person name="Kawahara Y."/>
            <person name="Wakimoto H."/>
            <person name="Yang C.C."/>
            <person name="Iwamoto M."/>
            <person name="Abe T."/>
            <person name="Yamada Y."/>
            <person name="Muto A."/>
            <person name="Inokuchi H."/>
            <person name="Ikemura T."/>
            <person name="Matsumoto T."/>
            <person name="Sasaki T."/>
            <person name="Itoh T."/>
        </authorList>
    </citation>
    <scope>NUCLEOTIDE SEQUENCE [LARGE SCALE GENOMIC DNA]</scope>
    <source>
        <strain evidence="2">cv. Nipponbare</strain>
    </source>
</reference>
<dbReference type="InParanoid" id="A0A0P0V770"/>
<keyword evidence="2" id="KW-1185">Reference proteome</keyword>
<name>A0A0P0V770_ORYSJ</name>